<dbReference type="RefSeq" id="WP_133039313.1">
    <property type="nucleotide sequence ID" value="NZ_SLWF01000017.1"/>
</dbReference>
<evidence type="ECO:0000313" key="2">
    <source>
        <dbReference type="EMBL" id="TCN82788.1"/>
    </source>
</evidence>
<evidence type="ECO:0000256" key="1">
    <source>
        <dbReference type="SAM" id="SignalP"/>
    </source>
</evidence>
<keyword evidence="3" id="KW-1185">Reference proteome</keyword>
<feature type="signal peptide" evidence="1">
    <location>
        <begin position="1"/>
        <end position="25"/>
    </location>
</feature>
<sequence length="102" mass="10605">MKSLTSTFAITAVLAGSLMCGTVMADDNLPSKGAVLNAVSTTLTVQAQEMLHSAKAEIMASLQRELGNSIAAVTDEMVQETFDAITETSANNIAVADVATKR</sequence>
<proteinExistence type="predicted"/>
<reference evidence="2 3" key="1">
    <citation type="submission" date="2019-03" db="EMBL/GenBank/DDBJ databases">
        <title>Freshwater and sediment microbial communities from various areas in North America, analyzing microbe dynamics in response to fracking.</title>
        <authorList>
            <person name="Lamendella R."/>
        </authorList>
    </citation>
    <scope>NUCLEOTIDE SEQUENCE [LARGE SCALE GENOMIC DNA]</scope>
    <source>
        <strain evidence="2 3">74A</strain>
    </source>
</reference>
<dbReference type="AlphaFoldDB" id="A0A4R2FDK6"/>
<dbReference type="EMBL" id="SLWF01000017">
    <property type="protein sequence ID" value="TCN82788.1"/>
    <property type="molecule type" value="Genomic_DNA"/>
</dbReference>
<organism evidence="2 3">
    <name type="scientific">Shewanella fodinae</name>
    <dbReference type="NCBI Taxonomy" id="552357"/>
    <lineage>
        <taxon>Bacteria</taxon>
        <taxon>Pseudomonadati</taxon>
        <taxon>Pseudomonadota</taxon>
        <taxon>Gammaproteobacteria</taxon>
        <taxon>Alteromonadales</taxon>
        <taxon>Shewanellaceae</taxon>
        <taxon>Shewanella</taxon>
    </lineage>
</organism>
<name>A0A4R2FDK6_9GAMM</name>
<accession>A0A4R2FDK6</accession>
<comment type="caution">
    <text evidence="2">The sequence shown here is derived from an EMBL/GenBank/DDBJ whole genome shotgun (WGS) entry which is preliminary data.</text>
</comment>
<keyword evidence="1" id="KW-0732">Signal</keyword>
<feature type="chain" id="PRO_5020441293" evidence="1">
    <location>
        <begin position="26"/>
        <end position="102"/>
    </location>
</feature>
<evidence type="ECO:0000313" key="3">
    <source>
        <dbReference type="Proteomes" id="UP000294832"/>
    </source>
</evidence>
<dbReference type="Proteomes" id="UP000294832">
    <property type="component" value="Unassembled WGS sequence"/>
</dbReference>
<protein>
    <submittedName>
        <fullName evidence="2">Uncharacterized protein</fullName>
    </submittedName>
</protein>
<gene>
    <name evidence="2" type="ORF">EDC91_1177</name>
</gene>